<dbReference type="SUPFAM" id="SSF47266">
    <property type="entry name" value="4-helical cytokines"/>
    <property type="match status" value="1"/>
</dbReference>
<dbReference type="SMART" id="SM00076">
    <property type="entry name" value="IFabd"/>
    <property type="match status" value="1"/>
</dbReference>
<evidence type="ECO:0000256" key="3">
    <source>
        <dbReference type="ARBA" id="ARBA00022514"/>
    </source>
</evidence>
<keyword evidence="4" id="KW-0964">Secreted</keyword>
<organism evidence="9 10">
    <name type="scientific">Myodes glareolus</name>
    <name type="common">Bank vole</name>
    <name type="synonym">Clethrionomys glareolus</name>
    <dbReference type="NCBI Taxonomy" id="447135"/>
    <lineage>
        <taxon>Eukaryota</taxon>
        <taxon>Metazoa</taxon>
        <taxon>Chordata</taxon>
        <taxon>Craniata</taxon>
        <taxon>Vertebrata</taxon>
        <taxon>Euteleostomi</taxon>
        <taxon>Mammalia</taxon>
        <taxon>Eutheria</taxon>
        <taxon>Euarchontoglires</taxon>
        <taxon>Glires</taxon>
        <taxon>Rodentia</taxon>
        <taxon>Myomorpha</taxon>
        <taxon>Muroidea</taxon>
        <taxon>Cricetidae</taxon>
        <taxon>Arvicolinae</taxon>
        <taxon>Myodes</taxon>
    </lineage>
</organism>
<dbReference type="InterPro" id="IPR009079">
    <property type="entry name" value="4_helix_cytokine-like_core"/>
</dbReference>
<evidence type="ECO:0000313" key="10">
    <source>
        <dbReference type="Proteomes" id="UP001488838"/>
    </source>
</evidence>
<name>A0AAW0I918_MYOGA</name>
<evidence type="ECO:0000256" key="1">
    <source>
        <dbReference type="ARBA" id="ARBA00004613"/>
    </source>
</evidence>
<accession>A0AAW0I918</accession>
<evidence type="ECO:0000313" key="9">
    <source>
        <dbReference type="EMBL" id="KAK7810963.1"/>
    </source>
</evidence>
<evidence type="ECO:0000256" key="6">
    <source>
        <dbReference type="ARBA" id="ARBA00023157"/>
    </source>
</evidence>
<dbReference type="GO" id="GO:0005615">
    <property type="term" value="C:extracellular space"/>
    <property type="evidence" value="ECO:0007669"/>
    <property type="project" value="UniProtKB-KW"/>
</dbReference>
<comment type="subcellular location">
    <subcellularLocation>
        <location evidence="1">Secreted</location>
    </subcellularLocation>
</comment>
<keyword evidence="10" id="KW-1185">Reference proteome</keyword>
<evidence type="ECO:0000256" key="7">
    <source>
        <dbReference type="RuleBase" id="RU000436"/>
    </source>
</evidence>
<evidence type="ECO:0000256" key="5">
    <source>
        <dbReference type="ARBA" id="ARBA00023118"/>
    </source>
</evidence>
<proteinExistence type="inferred from homology"/>
<evidence type="ECO:0000256" key="4">
    <source>
        <dbReference type="ARBA" id="ARBA00022525"/>
    </source>
</evidence>
<dbReference type="GO" id="GO:0005125">
    <property type="term" value="F:cytokine activity"/>
    <property type="evidence" value="ECO:0007669"/>
    <property type="project" value="UniProtKB-KW"/>
</dbReference>
<evidence type="ECO:0000256" key="8">
    <source>
        <dbReference type="SAM" id="MobiDB-lite"/>
    </source>
</evidence>
<dbReference type="Proteomes" id="UP001488838">
    <property type="component" value="Unassembled WGS sequence"/>
</dbReference>
<keyword evidence="5 7" id="KW-0051">Antiviral defense</keyword>
<dbReference type="GO" id="GO:0005126">
    <property type="term" value="F:cytokine receptor binding"/>
    <property type="evidence" value="ECO:0007669"/>
    <property type="project" value="InterPro"/>
</dbReference>
<dbReference type="Gene3D" id="1.20.1250.10">
    <property type="match status" value="1"/>
</dbReference>
<evidence type="ECO:0000256" key="2">
    <source>
        <dbReference type="ARBA" id="ARBA00011033"/>
    </source>
</evidence>
<dbReference type="PRINTS" id="PR00266">
    <property type="entry name" value="INTERFERONAB"/>
</dbReference>
<keyword evidence="6" id="KW-1015">Disulfide bond</keyword>
<feature type="region of interest" description="Disordered" evidence="8">
    <location>
        <begin position="224"/>
        <end position="266"/>
    </location>
</feature>
<reference evidence="9 10" key="1">
    <citation type="journal article" date="2023" name="bioRxiv">
        <title>Conserved and derived expression patterns and positive selection on dental genes reveal complex evolutionary context of ever-growing rodent molars.</title>
        <authorList>
            <person name="Calamari Z.T."/>
            <person name="Song A."/>
            <person name="Cohen E."/>
            <person name="Akter M."/>
            <person name="Roy R.D."/>
            <person name="Hallikas O."/>
            <person name="Christensen M.M."/>
            <person name="Li P."/>
            <person name="Marangoni P."/>
            <person name="Jernvall J."/>
            <person name="Klein O.D."/>
        </authorList>
    </citation>
    <scope>NUCLEOTIDE SEQUENCE [LARGE SCALE GENOMIC DNA]</scope>
    <source>
        <strain evidence="9">V071</strain>
    </source>
</reference>
<feature type="compositionally biased region" description="Polar residues" evidence="8">
    <location>
        <begin position="227"/>
        <end position="243"/>
    </location>
</feature>
<dbReference type="PANTHER" id="PTHR11691">
    <property type="entry name" value="TYPE I INTERFERON"/>
    <property type="match status" value="1"/>
</dbReference>
<keyword evidence="3 7" id="KW-0202">Cytokine</keyword>
<protein>
    <submittedName>
        <fullName evidence="9">Uncharacterized protein</fullName>
    </submittedName>
</protein>
<dbReference type="InterPro" id="IPR000471">
    <property type="entry name" value="Interferon_alpha/beta/delta"/>
</dbReference>
<gene>
    <name evidence="9" type="ORF">U0070_024300</name>
</gene>
<dbReference type="GO" id="GO:0051607">
    <property type="term" value="P:defense response to virus"/>
    <property type="evidence" value="ECO:0007669"/>
    <property type="project" value="UniProtKB-KW"/>
</dbReference>
<comment type="caution">
    <text evidence="9">The sequence shown here is derived from an EMBL/GenBank/DDBJ whole genome shotgun (WGS) entry which is preliminary data.</text>
</comment>
<comment type="similarity">
    <text evidence="2 7">Belongs to the alpha/beta interferon family.</text>
</comment>
<sequence>MAYGIHPQFYRLANGVYPQFYRLANGVYPQFYRLANGVYPQFYRLANGVYPQFYRLANGIYPQFYRLPWGVYPQFYRLANGLYPQFYRRQCSPSCLRLYCSQYLLYVLAKERLLAVTSLSEVQPHVARPRALTHAAFSLGLTSKNPGYWESDGATRQSGSMSDHCLEESQLQLSSLLRTQMSQNRCCDTMKKCYPSPATCSLPQLNVRETTEPLGRDISLHRAKFQESPQQSPWGAQVTSSTIKEGPRGSCEGLMRKVGSGNDPAELTESLWNKRRTQSGPGVRKHTALRLNYLQNNWNTLMLSPRVTRMINKLPRLETCPFIGSNKFSQSMRPTSLRCVYLDSATLKSMRLLGSITQSPLKCLKDFQDFAFPKEILEHIQHVERDLKEAFYLASIQALNIFSQNRYFSPVLRERLEHIGMALFEQMGQAQECFMDENKEFSKIDRPLPKDLQRVYLELSKYFIKIKRFLWIKKYSLCAWKIVGAEMRRCFMIFYNFKKLLKIQSGAQEGSNKIFLPINRSEMEDNDNPEGTGKI</sequence>
<dbReference type="EMBL" id="JBBHLL010000184">
    <property type="protein sequence ID" value="KAK7810963.1"/>
    <property type="molecule type" value="Genomic_DNA"/>
</dbReference>
<dbReference type="Pfam" id="PF00143">
    <property type="entry name" value="Interferon"/>
    <property type="match status" value="1"/>
</dbReference>
<dbReference type="AlphaFoldDB" id="A0AAW0I918"/>
<dbReference type="PANTHER" id="PTHR11691:SF6">
    <property type="entry name" value="INTERFERON KAPPA"/>
    <property type="match status" value="1"/>
</dbReference>